<dbReference type="AlphaFoldDB" id="A0AAV2DX60"/>
<proteinExistence type="predicted"/>
<name>A0AAV2DX60_9ROSI</name>
<keyword evidence="1" id="KW-0472">Membrane</keyword>
<dbReference type="InterPro" id="IPR026960">
    <property type="entry name" value="RVT-Znf"/>
</dbReference>
<evidence type="ECO:0000256" key="1">
    <source>
        <dbReference type="SAM" id="Phobius"/>
    </source>
</evidence>
<organism evidence="3 4">
    <name type="scientific">Linum trigynum</name>
    <dbReference type="NCBI Taxonomy" id="586398"/>
    <lineage>
        <taxon>Eukaryota</taxon>
        <taxon>Viridiplantae</taxon>
        <taxon>Streptophyta</taxon>
        <taxon>Embryophyta</taxon>
        <taxon>Tracheophyta</taxon>
        <taxon>Spermatophyta</taxon>
        <taxon>Magnoliopsida</taxon>
        <taxon>eudicotyledons</taxon>
        <taxon>Gunneridae</taxon>
        <taxon>Pentapetalae</taxon>
        <taxon>rosids</taxon>
        <taxon>fabids</taxon>
        <taxon>Malpighiales</taxon>
        <taxon>Linaceae</taxon>
        <taxon>Linum</taxon>
    </lineage>
</organism>
<reference evidence="3 4" key="1">
    <citation type="submission" date="2024-04" db="EMBL/GenBank/DDBJ databases">
        <authorList>
            <person name="Fracassetti M."/>
        </authorList>
    </citation>
    <scope>NUCLEOTIDE SEQUENCE [LARGE SCALE GENOMIC DNA]</scope>
</reference>
<feature type="transmembrane region" description="Helical" evidence="1">
    <location>
        <begin position="193"/>
        <end position="214"/>
    </location>
</feature>
<evidence type="ECO:0000259" key="2">
    <source>
        <dbReference type="Pfam" id="PF13966"/>
    </source>
</evidence>
<dbReference type="EMBL" id="OZ034816">
    <property type="protein sequence ID" value="CAL1378184.1"/>
    <property type="molecule type" value="Genomic_DNA"/>
</dbReference>
<sequence length="359" mass="41325">MAGLRRSFTLIGFRLFSLILLCITLVFYRREESDQKLSQWFDPPTCRAIKTIPLPRCPVEDRLIWHASPDGVFSVKSAYHLAVSLEKRRGVWKSTVSWMDRSSWIRVWEADIPPKLRVFLWQILNRILPTTEALIGKQAPVNPRCPVCWASSETMEHLFLECPVARALWDYSGLAHLGEGLPRHTFPLFFKRLLTLISQPTVIMVVVAILWRIWRSLNWVVFEGKQFGFPALMRQFQQQYEEWVRLPAERGLSRGSQEQTRQDRDSAEGVVCMWDGAVRVGSHSAGGVVVLTPDREVLMAGGGGGYSFLGLMILWLWSWLLFVRRFCGVNHSDLRRSTLKEMLKLSLIKSTRRILEIVG</sequence>
<dbReference type="Proteomes" id="UP001497516">
    <property type="component" value="Chromosome 3"/>
</dbReference>
<evidence type="ECO:0000313" key="3">
    <source>
        <dbReference type="EMBL" id="CAL1378184.1"/>
    </source>
</evidence>
<keyword evidence="1" id="KW-1133">Transmembrane helix</keyword>
<keyword evidence="1" id="KW-0812">Transmembrane</keyword>
<gene>
    <name evidence="3" type="ORF">LTRI10_LOCUS19783</name>
</gene>
<feature type="domain" description="Reverse transcriptase zinc-binding" evidence="2">
    <location>
        <begin position="73"/>
        <end position="169"/>
    </location>
</feature>
<evidence type="ECO:0000313" key="4">
    <source>
        <dbReference type="Proteomes" id="UP001497516"/>
    </source>
</evidence>
<accession>A0AAV2DX60</accession>
<keyword evidence="4" id="KW-1185">Reference proteome</keyword>
<feature type="transmembrane region" description="Helical" evidence="1">
    <location>
        <begin position="306"/>
        <end position="327"/>
    </location>
</feature>
<feature type="transmembrane region" description="Helical" evidence="1">
    <location>
        <begin position="6"/>
        <end position="28"/>
    </location>
</feature>
<dbReference type="Pfam" id="PF13966">
    <property type="entry name" value="zf-RVT"/>
    <property type="match status" value="1"/>
</dbReference>
<protein>
    <recommendedName>
        <fullName evidence="2">Reverse transcriptase zinc-binding domain-containing protein</fullName>
    </recommendedName>
</protein>